<keyword evidence="1 3" id="KW-0479">Metal-binding</keyword>
<keyword evidence="1 3" id="KW-0863">Zinc-finger</keyword>
<dbReference type="Proteomes" id="UP000291404">
    <property type="component" value="Unassembled WGS sequence"/>
</dbReference>
<dbReference type="InterPro" id="IPR013087">
    <property type="entry name" value="Znf_C2H2_type"/>
</dbReference>
<dbReference type="VEuPathDB" id="MicrosporidiaDB:CWI36_1560p0010"/>
<feature type="domain" description="C2H2-type" evidence="2">
    <location>
        <begin position="157"/>
        <end position="183"/>
    </location>
</feature>
<dbReference type="VEuPathDB" id="MicrosporidiaDB:CWI39_0588p0020"/>
<proteinExistence type="predicted"/>
<keyword evidence="1 3" id="KW-0862">Zinc</keyword>
<dbReference type="EMBL" id="PITI01001560">
    <property type="protein sequence ID" value="TBU00691.1"/>
    <property type="molecule type" value="Genomic_DNA"/>
</dbReference>
<evidence type="ECO:0000313" key="4">
    <source>
        <dbReference type="Proteomes" id="UP000291404"/>
    </source>
</evidence>
<dbReference type="InterPro" id="IPR011047">
    <property type="entry name" value="Quinoprotein_ADH-like_sf"/>
</dbReference>
<comment type="caution">
    <text evidence="3">The sequence shown here is derived from an EMBL/GenBank/DDBJ whole genome shotgun (WGS) entry which is preliminary data.</text>
</comment>
<dbReference type="AlphaFoldDB" id="A0A4Q9L1K3"/>
<evidence type="ECO:0000259" key="2">
    <source>
        <dbReference type="PROSITE" id="PS50157"/>
    </source>
</evidence>
<gene>
    <name evidence="3" type="ORF">CWI36_1560p0010</name>
</gene>
<keyword evidence="4" id="KW-1185">Reference proteome</keyword>
<evidence type="ECO:0000256" key="1">
    <source>
        <dbReference type="PROSITE-ProRule" id="PRU00042"/>
    </source>
</evidence>
<accession>A0A4Q9L1K3</accession>
<dbReference type="SMART" id="SM00355">
    <property type="entry name" value="ZnF_C2H2"/>
    <property type="match status" value="2"/>
</dbReference>
<evidence type="ECO:0000313" key="3">
    <source>
        <dbReference type="EMBL" id="TBU00691.1"/>
    </source>
</evidence>
<dbReference type="PROSITE" id="PS00028">
    <property type="entry name" value="ZINC_FINGER_C2H2_1"/>
    <property type="match status" value="2"/>
</dbReference>
<organism evidence="3 4">
    <name type="scientific">Hamiltosporidium magnivora</name>
    <dbReference type="NCBI Taxonomy" id="148818"/>
    <lineage>
        <taxon>Eukaryota</taxon>
        <taxon>Fungi</taxon>
        <taxon>Fungi incertae sedis</taxon>
        <taxon>Microsporidia</taxon>
        <taxon>Dubosqiidae</taxon>
        <taxon>Hamiltosporidium</taxon>
    </lineage>
</organism>
<sequence length="805" mass="93263">MDIKGQKKQQFKTKKKAPLQTDLFYKCFFNDCILKYSTVHGLKKHLKSYNHLSYLANINKTIKCPFRDCNATGEITSHAEKYHSAFFEVIKEYLQYLSKINISYIRKENTSNITTTKKNVSFHDICKVDLIINEIFSSVFCKGILKINDSENTKSTFYCSIPGCGKIFQSHIAYKYHTKTQVHFLSYIIAHYERKKDICLDHNHLIGIFKKYFKIVDKFYLTDISHYCSNKPDLIVPILFTTENTILPTNKSKNSGFAFSTVKRPSFFQEKIPEVSDVDSGQTDNILNFKSDELDSFIQRKNNINFLQDNQVFYFNGKRYNSIDIQIIDNLRIKNTGKKIICAEKTTFRNKKIIFVSLTDFSTKNFQIFKFSSGISFIQIMDISLATFYTLKFEYGYVCKIHICSSDSLQLICLFKDGKIRSFFLEGNLSNPTVLNLKEYPGKNYTNIAFHNSNTSHAKLLFATDGFKLYTFHDSTLLHTSQVFSYPITLIHFNLDKLICTDTNGTIYTSNVDYTQTKPLFSQFGTTYVAPHIPNHLLISDTFSNITKILDMTRPINKIRIISYNSTSVSITDNTVLYIGTYTGSVILPQFTTKKNICSYNIITCHSFENTLFFFTNSHTDMYNFSIKKQIPPRDICTPKNTNILYTSHNQNDIKYLDNTNRYDSKYTKDNTDIKKNIKDTRNIDRLDNTNIERNIKATNNKYKSDIVYNAYTNNNTNSSIHRKNSIGLDCIDNLDISSNNQSDLNLNSKNEFDFTVDINKNTKDDKELQISDYSNSVISLHITSKYLIIFYSNGYIICMEKMFL</sequence>
<protein>
    <submittedName>
        <fullName evidence="3">Aberrant zinc-finger domain-containing microsporidia-specific protein</fullName>
    </submittedName>
</protein>
<dbReference type="InterPro" id="IPR031514">
    <property type="entry name" value="Zf-C2H2_aberr"/>
</dbReference>
<dbReference type="SUPFAM" id="SSF50998">
    <property type="entry name" value="Quinoprotein alcohol dehydrogenase-like"/>
    <property type="match status" value="1"/>
</dbReference>
<name>A0A4Q9L1K3_9MICR</name>
<dbReference type="GO" id="GO:0008270">
    <property type="term" value="F:zinc ion binding"/>
    <property type="evidence" value="ECO:0007669"/>
    <property type="project" value="UniProtKB-KW"/>
</dbReference>
<dbReference type="Pfam" id="PF17017">
    <property type="entry name" value="zf-C2H2_aberr"/>
    <property type="match status" value="1"/>
</dbReference>
<reference evidence="3 4" key="1">
    <citation type="submission" date="2017-12" db="EMBL/GenBank/DDBJ databases">
        <authorList>
            <person name="Pombert J.-F."/>
            <person name="Haag K.L."/>
            <person name="Ebert D."/>
        </authorList>
    </citation>
    <scope>NUCLEOTIDE SEQUENCE [LARGE SCALE GENOMIC DNA]</scope>
    <source>
        <strain evidence="3">BE-OM-2</strain>
    </source>
</reference>
<dbReference type="PROSITE" id="PS50157">
    <property type="entry name" value="ZINC_FINGER_C2H2_2"/>
    <property type="match status" value="1"/>
</dbReference>